<comment type="subcellular location">
    <subcellularLocation>
        <location evidence="1">Membrane</location>
        <topology evidence="1">Single-pass membrane protein</topology>
    </subcellularLocation>
</comment>
<dbReference type="InterPro" id="IPR020894">
    <property type="entry name" value="Cadherin_CS"/>
</dbReference>
<evidence type="ECO:0000259" key="9">
    <source>
        <dbReference type="PROSITE" id="PS50268"/>
    </source>
</evidence>
<dbReference type="SMART" id="SM00112">
    <property type="entry name" value="CA"/>
    <property type="match status" value="1"/>
</dbReference>
<dbReference type="Pfam" id="PF00028">
    <property type="entry name" value="Cadherin"/>
    <property type="match status" value="1"/>
</dbReference>
<organism evidence="10 11">
    <name type="scientific">Cirrhinus molitorella</name>
    <name type="common">mud carp</name>
    <dbReference type="NCBI Taxonomy" id="172907"/>
    <lineage>
        <taxon>Eukaryota</taxon>
        <taxon>Metazoa</taxon>
        <taxon>Chordata</taxon>
        <taxon>Craniata</taxon>
        <taxon>Vertebrata</taxon>
        <taxon>Euteleostomi</taxon>
        <taxon>Actinopterygii</taxon>
        <taxon>Neopterygii</taxon>
        <taxon>Teleostei</taxon>
        <taxon>Ostariophysi</taxon>
        <taxon>Cypriniformes</taxon>
        <taxon>Cyprinidae</taxon>
        <taxon>Labeoninae</taxon>
        <taxon>Labeonini</taxon>
        <taxon>Cirrhinus</taxon>
    </lineage>
</organism>
<name>A0ABR3M8X6_9TELE</name>
<evidence type="ECO:0000256" key="1">
    <source>
        <dbReference type="ARBA" id="ARBA00004167"/>
    </source>
</evidence>
<evidence type="ECO:0000256" key="7">
    <source>
        <dbReference type="ARBA" id="ARBA00023180"/>
    </source>
</evidence>
<keyword evidence="6" id="KW-0472">Membrane</keyword>
<dbReference type="PANTHER" id="PTHR24028:SF287">
    <property type="entry name" value="CADHERIN-RELATED NEURONAL RECEPTOR VARIABLE 1-RELATED"/>
    <property type="match status" value="1"/>
</dbReference>
<feature type="domain" description="Cadherin" evidence="9">
    <location>
        <begin position="2"/>
        <end position="82"/>
    </location>
</feature>
<gene>
    <name evidence="10" type="ORF">QQF64_006822</name>
</gene>
<dbReference type="Proteomes" id="UP001558613">
    <property type="component" value="Unassembled WGS sequence"/>
</dbReference>
<evidence type="ECO:0000256" key="2">
    <source>
        <dbReference type="ARBA" id="ARBA00022692"/>
    </source>
</evidence>
<evidence type="ECO:0000313" key="11">
    <source>
        <dbReference type="Proteomes" id="UP001558613"/>
    </source>
</evidence>
<proteinExistence type="predicted"/>
<evidence type="ECO:0000256" key="6">
    <source>
        <dbReference type="ARBA" id="ARBA00023136"/>
    </source>
</evidence>
<evidence type="ECO:0000313" key="10">
    <source>
        <dbReference type="EMBL" id="KAL1261557.1"/>
    </source>
</evidence>
<keyword evidence="2" id="KW-0812">Transmembrane</keyword>
<keyword evidence="11" id="KW-1185">Reference proteome</keyword>
<evidence type="ECO:0000256" key="4">
    <source>
        <dbReference type="ARBA" id="ARBA00022837"/>
    </source>
</evidence>
<evidence type="ECO:0000256" key="8">
    <source>
        <dbReference type="PROSITE-ProRule" id="PRU00043"/>
    </source>
</evidence>
<evidence type="ECO:0000256" key="5">
    <source>
        <dbReference type="ARBA" id="ARBA00022989"/>
    </source>
</evidence>
<dbReference type="SUPFAM" id="SSF49313">
    <property type="entry name" value="Cadherin-like"/>
    <property type="match status" value="1"/>
</dbReference>
<evidence type="ECO:0000256" key="3">
    <source>
        <dbReference type="ARBA" id="ARBA00022737"/>
    </source>
</evidence>
<keyword evidence="5" id="KW-1133">Transmembrane helix</keyword>
<keyword evidence="4 8" id="KW-0106">Calcium</keyword>
<dbReference type="InterPro" id="IPR015919">
    <property type="entry name" value="Cadherin-like_sf"/>
</dbReference>
<protein>
    <recommendedName>
        <fullName evidence="9">Cadherin domain-containing protein</fullName>
    </recommendedName>
</protein>
<dbReference type="EMBL" id="JAYMGO010000014">
    <property type="protein sequence ID" value="KAL1261557.1"/>
    <property type="molecule type" value="Genomic_DNA"/>
</dbReference>
<dbReference type="CDD" id="cd11304">
    <property type="entry name" value="Cadherin_repeat"/>
    <property type="match status" value="1"/>
</dbReference>
<keyword evidence="3" id="KW-0677">Repeat</keyword>
<dbReference type="PRINTS" id="PR00205">
    <property type="entry name" value="CADHERIN"/>
</dbReference>
<dbReference type="PANTHER" id="PTHR24028">
    <property type="entry name" value="CADHERIN-87A"/>
    <property type="match status" value="1"/>
</dbReference>
<dbReference type="PROSITE" id="PS00232">
    <property type="entry name" value="CADHERIN_1"/>
    <property type="match status" value="1"/>
</dbReference>
<reference evidence="10 11" key="1">
    <citation type="submission" date="2023-09" db="EMBL/GenBank/DDBJ databases">
        <authorList>
            <person name="Wang M."/>
        </authorList>
    </citation>
    <scope>NUCLEOTIDE SEQUENCE [LARGE SCALE GENOMIC DNA]</scope>
    <source>
        <strain evidence="10">GT-2023</strain>
        <tissue evidence="10">Liver</tissue>
    </source>
</reference>
<accession>A0ABR3M8X6</accession>
<comment type="caution">
    <text evidence="10">The sequence shown here is derived from an EMBL/GenBank/DDBJ whole genome shotgun (WGS) entry which is preliminary data.</text>
</comment>
<dbReference type="InterPro" id="IPR050174">
    <property type="entry name" value="Protocadherin/Cadherin-CA"/>
</dbReference>
<sequence>MDEGTNSDIVYSIIKRDQSQILQIFGIDPNTGVIIVKANIDFEENSAFEIRAQASDKGQPPMSTHCKVLVEVLDINDNEPEITVTSLLQYSERRRQYWHCCRSCVSN</sequence>
<dbReference type="PROSITE" id="PS50268">
    <property type="entry name" value="CADHERIN_2"/>
    <property type="match status" value="1"/>
</dbReference>
<keyword evidence="7" id="KW-0325">Glycoprotein</keyword>
<dbReference type="InterPro" id="IPR002126">
    <property type="entry name" value="Cadherin-like_dom"/>
</dbReference>
<dbReference type="Gene3D" id="2.60.40.60">
    <property type="entry name" value="Cadherins"/>
    <property type="match status" value="1"/>
</dbReference>